<dbReference type="Proteomes" id="UP000292886">
    <property type="component" value="Chromosome"/>
</dbReference>
<keyword evidence="3" id="KW-1185">Reference proteome</keyword>
<dbReference type="KEGG" id="wei:EQG49_05145"/>
<proteinExistence type="predicted"/>
<reference evidence="3" key="1">
    <citation type="submission" date="2019-03" db="EMBL/GenBank/DDBJ databases">
        <title>Weissella sp. 26KH-42 Genome sequencing.</title>
        <authorList>
            <person name="Heo J."/>
            <person name="Kim S.-J."/>
            <person name="Kim J.-S."/>
            <person name="Hong S.-B."/>
            <person name="Kwon S.-W."/>
        </authorList>
    </citation>
    <scope>NUCLEOTIDE SEQUENCE [LARGE SCALE GENOMIC DNA]</scope>
    <source>
        <strain evidence="3">26KH-42</strain>
    </source>
</reference>
<feature type="region of interest" description="Disordered" evidence="1">
    <location>
        <begin position="122"/>
        <end position="141"/>
    </location>
</feature>
<evidence type="ECO:0000313" key="2">
    <source>
        <dbReference type="EMBL" id="QBO35885.1"/>
    </source>
</evidence>
<name>A0A4V1AIL1_9LACO</name>
<evidence type="ECO:0000313" key="3">
    <source>
        <dbReference type="Proteomes" id="UP000292886"/>
    </source>
</evidence>
<dbReference type="AlphaFoldDB" id="A0A4V1AIL1"/>
<organism evidence="2 3">
    <name type="scientific">Periweissella cryptocerci</name>
    <dbReference type="NCBI Taxonomy" id="2506420"/>
    <lineage>
        <taxon>Bacteria</taxon>
        <taxon>Bacillati</taxon>
        <taxon>Bacillota</taxon>
        <taxon>Bacilli</taxon>
        <taxon>Lactobacillales</taxon>
        <taxon>Lactobacillaceae</taxon>
        <taxon>Periweissella</taxon>
    </lineage>
</organism>
<gene>
    <name evidence="2" type="ORF">EQG49_05145</name>
</gene>
<dbReference type="EMBL" id="CP037940">
    <property type="protein sequence ID" value="QBO35885.1"/>
    <property type="molecule type" value="Genomic_DNA"/>
</dbReference>
<accession>A0A4V1AIL1</accession>
<dbReference type="RefSeq" id="WP_133362964.1">
    <property type="nucleotide sequence ID" value="NZ_CP037940.1"/>
</dbReference>
<evidence type="ECO:0008006" key="4">
    <source>
        <dbReference type="Google" id="ProtNLM"/>
    </source>
</evidence>
<sequence>MKNLIIKALIALLALVSLLVMTEHVGHAYTVQADGSYLVTSGTDMTAALKVTNANASSVDTIVFANDIYINNSTASNYTISRSTNIDFAGHAVYGNDHGLAFFTVTGAGSNIYVKNMNMQSTSSSDTKVSCPTENGSSQTSNTGYSRGYYGVFYGVKATTGTLTYENCTWSFPNTPTFTQAFWWQGGHIILKGNNNIIQLGDQELAEAYAIEIQPSDDPDNPGVTTFQELYKSDYNGSIAPGVNSNMSSSSDPMLLRVAQGATLNWTSARSGNIWYGTSGIPLLWDIQGTFNYQNTATTKHDVFQNTMSTFTLNIGSQGNMNFKGTGPLFEFSSFSGAVVMNAADGANVDIENNLSAGVITGTATAADKINLGNVASAKFAASAAPVFGTNTTANALLTINTTQSMRSTAYADQAATNPTLYMRGNGAMAMKGGYGTPWSSNYTTANMTTLSQAQAHVFSYPQGLNFMDSVYGTNTWPTNFGWSATLFDLPKDGSKQLINRDNGNTMTLGIYDDRDVPAWTLSASVTTMVNDGKRITRNGGQELDPLVWVPSQGATPLQITSTADTATGVLKSSDFSGTIPKASDYAITYPENLGLLAALDNSMLAGDYSGTITWTLNDGIQ</sequence>
<protein>
    <recommendedName>
        <fullName evidence="4">WxL domain-containing protein</fullName>
    </recommendedName>
</protein>
<evidence type="ECO:0000256" key="1">
    <source>
        <dbReference type="SAM" id="MobiDB-lite"/>
    </source>
</evidence>
<dbReference type="OrthoDB" id="2306834at2"/>